<name>A0A9P7V3A7_9AGAR</name>
<organism evidence="2 3">
    <name type="scientific">Marasmius oreades</name>
    <name type="common">fairy-ring Marasmius</name>
    <dbReference type="NCBI Taxonomy" id="181124"/>
    <lineage>
        <taxon>Eukaryota</taxon>
        <taxon>Fungi</taxon>
        <taxon>Dikarya</taxon>
        <taxon>Basidiomycota</taxon>
        <taxon>Agaricomycotina</taxon>
        <taxon>Agaricomycetes</taxon>
        <taxon>Agaricomycetidae</taxon>
        <taxon>Agaricales</taxon>
        <taxon>Marasmiineae</taxon>
        <taxon>Marasmiaceae</taxon>
        <taxon>Marasmius</taxon>
    </lineage>
</organism>
<proteinExistence type="predicted"/>
<sequence>MHNIFLWRPISLRRNLTRRKMWGTQRTPAKKWQFYCELLVQDGWRWHIGSVATVGGVHIPSLRSRKTFLSACYNFLSISFALFSGIVPTILFSIPQLDCLFFNCSNRVSRDMFDILVKLLTPNPLFQTKGRKPQRHKKYQLGTFLIRYGQLASPIQDTALKVGVGAGTVVLYCRRVTRAIRELRSKFGGWSSEEQRITMERIEEKTGFAGCVGSGDGSLIPSDQMPALVGTSCRVERVSMGMRSKLLLIMTFGLLLGSLGGQQVFLTFGYSKIRTFGFIGMSI</sequence>
<dbReference type="OrthoDB" id="3233403at2759"/>
<dbReference type="RefSeq" id="XP_043016034.1">
    <property type="nucleotide sequence ID" value="XM_043147329.1"/>
</dbReference>
<protein>
    <submittedName>
        <fullName evidence="2">Uncharacterized protein</fullName>
    </submittedName>
</protein>
<keyword evidence="1" id="KW-0812">Transmembrane</keyword>
<evidence type="ECO:0000313" key="2">
    <source>
        <dbReference type="EMBL" id="KAG7099564.1"/>
    </source>
</evidence>
<evidence type="ECO:0000313" key="3">
    <source>
        <dbReference type="Proteomes" id="UP001049176"/>
    </source>
</evidence>
<dbReference type="Proteomes" id="UP001049176">
    <property type="component" value="Chromosome 1"/>
</dbReference>
<keyword evidence="1" id="KW-1133">Transmembrane helix</keyword>
<evidence type="ECO:0000256" key="1">
    <source>
        <dbReference type="SAM" id="Phobius"/>
    </source>
</evidence>
<dbReference type="GeneID" id="66070472"/>
<keyword evidence="1" id="KW-0472">Membrane</keyword>
<comment type="caution">
    <text evidence="2">The sequence shown here is derived from an EMBL/GenBank/DDBJ whole genome shotgun (WGS) entry which is preliminary data.</text>
</comment>
<gene>
    <name evidence="2" type="ORF">E1B28_001396</name>
</gene>
<feature type="transmembrane region" description="Helical" evidence="1">
    <location>
        <begin position="246"/>
        <end position="268"/>
    </location>
</feature>
<reference evidence="2" key="1">
    <citation type="journal article" date="2021" name="Genome Biol. Evol.">
        <title>The assembled and annotated genome of the fairy-ring fungus Marasmius oreades.</title>
        <authorList>
            <person name="Hiltunen M."/>
            <person name="Ament-Velasquez S.L."/>
            <person name="Johannesson H."/>
        </authorList>
    </citation>
    <scope>NUCLEOTIDE SEQUENCE</scope>
    <source>
        <strain evidence="2">03SP1</strain>
    </source>
</reference>
<accession>A0A9P7V3A7</accession>
<dbReference type="AlphaFoldDB" id="A0A9P7V3A7"/>
<keyword evidence="3" id="KW-1185">Reference proteome</keyword>
<dbReference type="EMBL" id="CM032181">
    <property type="protein sequence ID" value="KAG7099564.1"/>
    <property type="molecule type" value="Genomic_DNA"/>
</dbReference>
<feature type="transmembrane region" description="Helical" evidence="1">
    <location>
        <begin position="71"/>
        <end position="94"/>
    </location>
</feature>